<organism evidence="1 2">
    <name type="scientific">Paenibacillus apii</name>
    <dbReference type="NCBI Taxonomy" id="1850370"/>
    <lineage>
        <taxon>Bacteria</taxon>
        <taxon>Bacillati</taxon>
        <taxon>Bacillota</taxon>
        <taxon>Bacilli</taxon>
        <taxon>Bacillales</taxon>
        <taxon>Paenibacillaceae</taxon>
        <taxon>Paenibacillus</taxon>
    </lineage>
</organism>
<dbReference type="InterPro" id="IPR047907">
    <property type="entry name" value="CD1375-like"/>
</dbReference>
<keyword evidence="2" id="KW-1185">Reference proteome</keyword>
<dbReference type="RefSeq" id="WP_165093953.1">
    <property type="nucleotide sequence ID" value="NZ_JAAKGU010000001.1"/>
</dbReference>
<name>A0A6M1PDG8_9BACL</name>
<reference evidence="1 2" key="1">
    <citation type="submission" date="2020-02" db="EMBL/GenBank/DDBJ databases">
        <authorList>
            <person name="Gao J."/>
            <person name="Sun J."/>
        </authorList>
    </citation>
    <scope>NUCLEOTIDE SEQUENCE [LARGE SCALE GENOMIC DNA]</scope>
    <source>
        <strain evidence="1 2">7124</strain>
    </source>
</reference>
<sequence length="46" mass="5100">MARVYGDLIRKKVKTIQQVPAGLRTDTIAYLNSLGLDENGNPIVQE</sequence>
<dbReference type="AlphaFoldDB" id="A0A6M1PDG8"/>
<evidence type="ECO:0000313" key="2">
    <source>
        <dbReference type="Proteomes" id="UP000480151"/>
    </source>
</evidence>
<dbReference type="Proteomes" id="UP000480151">
    <property type="component" value="Unassembled WGS sequence"/>
</dbReference>
<accession>A0A6M1PDG8</accession>
<dbReference type="NCBIfam" id="NF040910">
    <property type="entry name" value="CD1375_fam"/>
    <property type="match status" value="1"/>
</dbReference>
<proteinExistence type="predicted"/>
<dbReference type="EMBL" id="JAAKGU010000001">
    <property type="protein sequence ID" value="NGM81277.1"/>
    <property type="molecule type" value="Genomic_DNA"/>
</dbReference>
<gene>
    <name evidence="1" type="ORF">G5B47_02490</name>
</gene>
<protein>
    <submittedName>
        <fullName evidence="1">ASCH domain-containing protein</fullName>
    </submittedName>
</protein>
<evidence type="ECO:0000313" key="1">
    <source>
        <dbReference type="EMBL" id="NGM81277.1"/>
    </source>
</evidence>
<comment type="caution">
    <text evidence="1">The sequence shown here is derived from an EMBL/GenBank/DDBJ whole genome shotgun (WGS) entry which is preliminary data.</text>
</comment>